<reference evidence="1 2" key="1">
    <citation type="submission" date="2019-01" db="EMBL/GenBank/DDBJ databases">
        <authorList>
            <consortium name="Pathogen Informatics"/>
        </authorList>
    </citation>
    <scope>NUCLEOTIDE SEQUENCE [LARGE SCALE GENOMIC DNA]</scope>
    <source>
        <strain evidence="1 2">NCTC10183</strain>
    </source>
</reference>
<organism evidence="1 2">
    <name type="scientific">Mycoplasmopsis gallinacea</name>
    <dbReference type="NCBI Taxonomy" id="29556"/>
    <lineage>
        <taxon>Bacteria</taxon>
        <taxon>Bacillati</taxon>
        <taxon>Mycoplasmatota</taxon>
        <taxon>Mycoplasmoidales</taxon>
        <taxon>Metamycoplasmataceae</taxon>
        <taxon>Mycoplasmopsis</taxon>
    </lineage>
</organism>
<protein>
    <recommendedName>
        <fullName evidence="3">Phage major capsid protein</fullName>
    </recommendedName>
</protein>
<sequence>MAELTLKKAVGDALTIAAANKTGGEMLKLEEIVRAHLISVAADKSLFNELTKGTTTLEASPYAITVSKLQGSKWTEKTGVGAGTADKFRISKPLTINFNKPIYSHEAITAFEQSLGMPEVLTPKLTKMLQEFQRMYERTSFNNLENKIIADNKQVNFNTSTKTAKEIYEKIVEEATKLTETIDLEQGIDLIDREQIVVFVKPAVFDKIATMGLVGDRVTETLAGGQYSIVQLGGYKVFSNPFLSQFDIVISVNFLAAGAERVIAANVERIAPSNDMSVYFEGAFATGILWDNLSVGIANGTKTKQKENEIVQPKPEAERIKTSI</sequence>
<dbReference type="RefSeq" id="WP_129620083.1">
    <property type="nucleotide sequence ID" value="NZ_LR214950.1"/>
</dbReference>
<dbReference type="AlphaFoldDB" id="A0A449A2H8"/>
<evidence type="ECO:0000313" key="2">
    <source>
        <dbReference type="Proteomes" id="UP000290568"/>
    </source>
</evidence>
<name>A0A449A2H8_9BACT</name>
<dbReference type="EMBL" id="LR214950">
    <property type="protein sequence ID" value="VEU58404.1"/>
    <property type="molecule type" value="Genomic_DNA"/>
</dbReference>
<evidence type="ECO:0008006" key="3">
    <source>
        <dbReference type="Google" id="ProtNLM"/>
    </source>
</evidence>
<accession>A0A449A2H8</accession>
<dbReference type="OrthoDB" id="401263at2"/>
<keyword evidence="2" id="KW-1185">Reference proteome</keyword>
<evidence type="ECO:0000313" key="1">
    <source>
        <dbReference type="EMBL" id="VEU58404.1"/>
    </source>
</evidence>
<dbReference type="Proteomes" id="UP000290568">
    <property type="component" value="Chromosome"/>
</dbReference>
<gene>
    <name evidence="1" type="ORF">NCTC10183_00162</name>
</gene>
<proteinExistence type="predicted"/>